<sequence length="396" mass="45109">MNTFGMIMVLCLVMILSAIFGALNKKTKFPTVLSLLLLGVLLQYLFGKYDIYFEKQKILEFLGNVGIIFIVLEAALDLKISSKKKTLILKSFWLALISLICCMLLLSTIFHYTLQNLGWTQCFLYALPLSLVSSAIVIPSVHHMSEKKRDFLIYESTFSDILGIMAFYFLVNNLGESSAIKVTINILSNTVLTVIVSILSSILLFYIFHKMVHRHIRFSVFISVLVLIYAIGKSFHLSSLLLILIYGVLLSNHTTLLRKFHLPKDWVDPSLSDELLSHFKLITDEGSFFIRTLFFVLFGMYLSFDDILSFQNILISGLFIVGIYLIHYILLRIFFKKDITPEAYIAPRGLISVLLFFAIPKDYMITEIESSLLFIVIVITSIVMGIGLMIQKPKEV</sequence>
<organism evidence="1 2">
    <name type="scientific">Halosquirtibacter laminarini</name>
    <dbReference type="NCBI Taxonomy" id="3374600"/>
    <lineage>
        <taxon>Bacteria</taxon>
        <taxon>Pseudomonadati</taxon>
        <taxon>Bacteroidota</taxon>
        <taxon>Bacteroidia</taxon>
        <taxon>Marinilabiliales</taxon>
        <taxon>Prolixibacteraceae</taxon>
        <taxon>Halosquirtibacter</taxon>
    </lineage>
</organism>
<name>A0AC61NMG7_9BACT</name>
<dbReference type="EMBL" id="CP081303">
    <property type="protein sequence ID" value="QZE15631.1"/>
    <property type="molecule type" value="Genomic_DNA"/>
</dbReference>
<evidence type="ECO:0000313" key="1">
    <source>
        <dbReference type="EMBL" id="QZE15631.1"/>
    </source>
</evidence>
<reference evidence="1" key="1">
    <citation type="submission" date="2021-08" db="EMBL/GenBank/DDBJ databases">
        <title>Novel anaerobic bacterium isolated from sea squirt in East Sea, Republic of Korea.</title>
        <authorList>
            <person name="Nguyen T.H."/>
            <person name="Li Z."/>
            <person name="Lee Y.-J."/>
            <person name="Ko J."/>
            <person name="Kim S.-G."/>
        </authorList>
    </citation>
    <scope>NUCLEOTIDE SEQUENCE</scope>
    <source>
        <strain evidence="1">KCTC 25031</strain>
    </source>
</reference>
<gene>
    <name evidence="1" type="ORF">K4L44_07305</name>
</gene>
<protein>
    <submittedName>
        <fullName evidence="1">Cation:proton antiporter</fullName>
    </submittedName>
</protein>
<keyword evidence="2" id="KW-1185">Reference proteome</keyword>
<accession>A0AC61NMG7</accession>
<evidence type="ECO:0000313" key="2">
    <source>
        <dbReference type="Proteomes" id="UP000826212"/>
    </source>
</evidence>
<dbReference type="Proteomes" id="UP000826212">
    <property type="component" value="Chromosome"/>
</dbReference>
<proteinExistence type="predicted"/>